<dbReference type="InterPro" id="IPR032567">
    <property type="entry name" value="RTL1-rel"/>
</dbReference>
<organism evidence="1 2">
    <name type="scientific">Solanum verrucosum</name>
    <dbReference type="NCBI Taxonomy" id="315347"/>
    <lineage>
        <taxon>Eukaryota</taxon>
        <taxon>Viridiplantae</taxon>
        <taxon>Streptophyta</taxon>
        <taxon>Embryophyta</taxon>
        <taxon>Tracheophyta</taxon>
        <taxon>Spermatophyta</taxon>
        <taxon>Magnoliopsida</taxon>
        <taxon>eudicotyledons</taxon>
        <taxon>Gunneridae</taxon>
        <taxon>Pentapetalae</taxon>
        <taxon>asterids</taxon>
        <taxon>lamiids</taxon>
        <taxon>Solanales</taxon>
        <taxon>Solanaceae</taxon>
        <taxon>Solanoideae</taxon>
        <taxon>Solaneae</taxon>
        <taxon>Solanum</taxon>
    </lineage>
</organism>
<dbReference type="InterPro" id="IPR043502">
    <property type="entry name" value="DNA/RNA_pol_sf"/>
</dbReference>
<evidence type="ECO:0000313" key="2">
    <source>
        <dbReference type="Proteomes" id="UP001234989"/>
    </source>
</evidence>
<sequence>MISKGYIYHFVHVKDSNSETPTLESAPVVNEFPEVFPEDLLGVPLEREIDFERDRHEGYTRKTCSSLFPDTQPISIPPYIMDLAMLKELKKQLKDLLDKGFIRPSISPWGAPVLFVKKKDGAHKMCIDYHQLNRVTI</sequence>
<dbReference type="PANTHER" id="PTHR15503">
    <property type="entry name" value="LDOC1 RELATED"/>
    <property type="match status" value="1"/>
</dbReference>
<evidence type="ECO:0008006" key="3">
    <source>
        <dbReference type="Google" id="ProtNLM"/>
    </source>
</evidence>
<reference evidence="1" key="1">
    <citation type="submission" date="2023-08" db="EMBL/GenBank/DDBJ databases">
        <title>A de novo genome assembly of Solanum verrucosum Schlechtendal, a Mexican diploid species geographically isolated from the other diploid A-genome species in potato relatives.</title>
        <authorList>
            <person name="Hosaka K."/>
        </authorList>
    </citation>
    <scope>NUCLEOTIDE SEQUENCE</scope>
    <source>
        <tissue evidence="1">Young leaves</tissue>
    </source>
</reference>
<dbReference type="AlphaFoldDB" id="A0AAF0QYM3"/>
<dbReference type="EMBL" id="CP133616">
    <property type="protein sequence ID" value="WMV29475.1"/>
    <property type="molecule type" value="Genomic_DNA"/>
</dbReference>
<accession>A0AAF0QYM3</accession>
<gene>
    <name evidence="1" type="ORF">MTR67_022860</name>
</gene>
<dbReference type="SUPFAM" id="SSF56672">
    <property type="entry name" value="DNA/RNA polymerases"/>
    <property type="match status" value="1"/>
</dbReference>
<dbReference type="Gene3D" id="3.10.10.10">
    <property type="entry name" value="HIV Type 1 Reverse Transcriptase, subunit A, domain 1"/>
    <property type="match status" value="1"/>
</dbReference>
<dbReference type="Proteomes" id="UP001234989">
    <property type="component" value="Chromosome 5"/>
</dbReference>
<dbReference type="PANTHER" id="PTHR15503:SF45">
    <property type="entry name" value="RNA-DIRECTED DNA POLYMERASE HOMOLOG"/>
    <property type="match status" value="1"/>
</dbReference>
<evidence type="ECO:0000313" key="1">
    <source>
        <dbReference type="EMBL" id="WMV29475.1"/>
    </source>
</evidence>
<keyword evidence="2" id="KW-1185">Reference proteome</keyword>
<proteinExistence type="predicted"/>
<protein>
    <recommendedName>
        <fullName evidence="3">Reverse transcriptase domain-containing protein</fullName>
    </recommendedName>
</protein>
<name>A0AAF0QYM3_SOLVR</name>